<sequence length="354" mass="40880">METSHPPCVTSFPKTPPPPSCCGLQDCDDRPRKAEQRWMEQDQSLRHQESSTHPNQGVDFLKLGRKQEDVDETQPSWGFQRETVNKQEVKSSSRGQNLHRDSTEDQTEADQDRVHKRHLSKVQALREQMEELQQRFTDRQSEWSAVRFHLGLLMRENSELREKLKVRPKSCPRAAQTHAVDHQQTQTTQCSGEQKTRTVTFLNGDIKHILENGKVVYYYAESQTTQTTHPSGLEVLRFPNEQIEKRHPGGKREILFPDQTITYVEPDGSEETIFPDGTIVHLSQSGEKIIDFPSGQKVTHTSQYKRREYPDGRVKTVYPNGRQETKYASGRTRIRHKSGAQKNSERETEGHVRV</sequence>
<evidence type="ECO:0000313" key="5">
    <source>
        <dbReference type="RefSeq" id="XP_028996577.1"/>
    </source>
</evidence>
<dbReference type="Pfam" id="PF07202">
    <property type="entry name" value="Tcp10_C"/>
    <property type="match status" value="2"/>
</dbReference>
<feature type="compositionally biased region" description="Basic and acidic residues" evidence="2">
    <location>
        <begin position="343"/>
        <end position="354"/>
    </location>
</feature>
<dbReference type="GeneID" id="114849366"/>
<dbReference type="GO" id="GO:0005813">
    <property type="term" value="C:centrosome"/>
    <property type="evidence" value="ECO:0007669"/>
    <property type="project" value="TreeGrafter"/>
</dbReference>
<dbReference type="OrthoDB" id="10252174at2759"/>
<gene>
    <name evidence="5" type="primary">si:ch211-140l13.3</name>
</gene>
<feature type="domain" description="Centromere protein J C-terminal" evidence="3">
    <location>
        <begin position="303"/>
        <end position="334"/>
    </location>
</feature>
<feature type="compositionally biased region" description="Basic and acidic residues" evidence="2">
    <location>
        <begin position="27"/>
        <end position="50"/>
    </location>
</feature>
<dbReference type="GO" id="GO:0005814">
    <property type="term" value="C:centriole"/>
    <property type="evidence" value="ECO:0007669"/>
    <property type="project" value="TreeGrafter"/>
</dbReference>
<feature type="region of interest" description="Disordered" evidence="2">
    <location>
        <begin position="322"/>
        <end position="354"/>
    </location>
</feature>
<reference evidence="5" key="1">
    <citation type="submission" date="2025-08" db="UniProtKB">
        <authorList>
            <consortium name="RefSeq"/>
        </authorList>
    </citation>
    <scope>IDENTIFICATION</scope>
</reference>
<evidence type="ECO:0000256" key="1">
    <source>
        <dbReference type="ARBA" id="ARBA00005627"/>
    </source>
</evidence>
<dbReference type="InterPro" id="IPR009852">
    <property type="entry name" value="CENPJ_C_dom"/>
</dbReference>
<dbReference type="InterPro" id="IPR047002">
    <property type="entry name" value="Tcp10_C_sf"/>
</dbReference>
<accession>A0A6P7LRF2</accession>
<evidence type="ECO:0000259" key="3">
    <source>
        <dbReference type="Pfam" id="PF07202"/>
    </source>
</evidence>
<dbReference type="GO" id="GO:0061511">
    <property type="term" value="P:centriole elongation"/>
    <property type="evidence" value="ECO:0007669"/>
    <property type="project" value="TreeGrafter"/>
</dbReference>
<dbReference type="InterPro" id="IPR026581">
    <property type="entry name" value="TCP10L/CENPJ"/>
</dbReference>
<proteinExistence type="inferred from homology"/>
<protein>
    <submittedName>
        <fullName evidence="5">Centromere protein J</fullName>
    </submittedName>
</protein>
<dbReference type="PANTHER" id="PTHR10331:SF28">
    <property type="entry name" value="CENTROMERE PROTEIN J-LIKE"/>
    <property type="match status" value="1"/>
</dbReference>
<dbReference type="RefSeq" id="XP_028996577.1">
    <property type="nucleotide sequence ID" value="XM_029140744.3"/>
</dbReference>
<dbReference type="GO" id="GO:0015631">
    <property type="term" value="F:tubulin binding"/>
    <property type="evidence" value="ECO:0007669"/>
    <property type="project" value="TreeGrafter"/>
</dbReference>
<dbReference type="Gene3D" id="2.60.450.20">
    <property type="match status" value="1"/>
</dbReference>
<feature type="region of interest" description="Disordered" evidence="2">
    <location>
        <begin position="1"/>
        <end position="117"/>
    </location>
</feature>
<dbReference type="PANTHER" id="PTHR10331">
    <property type="entry name" value="T COMPLEX PROTEIN 10"/>
    <property type="match status" value="1"/>
</dbReference>
<dbReference type="Proteomes" id="UP000515150">
    <property type="component" value="Chromosome 24"/>
</dbReference>
<dbReference type="GO" id="GO:0060271">
    <property type="term" value="P:cilium assembly"/>
    <property type="evidence" value="ECO:0007669"/>
    <property type="project" value="TreeGrafter"/>
</dbReference>
<organism evidence="4 5">
    <name type="scientific">Betta splendens</name>
    <name type="common">Siamese fighting fish</name>
    <dbReference type="NCBI Taxonomy" id="158456"/>
    <lineage>
        <taxon>Eukaryota</taxon>
        <taxon>Metazoa</taxon>
        <taxon>Chordata</taxon>
        <taxon>Craniata</taxon>
        <taxon>Vertebrata</taxon>
        <taxon>Euteleostomi</taxon>
        <taxon>Actinopterygii</taxon>
        <taxon>Neopterygii</taxon>
        <taxon>Teleostei</taxon>
        <taxon>Neoteleostei</taxon>
        <taxon>Acanthomorphata</taxon>
        <taxon>Anabantaria</taxon>
        <taxon>Anabantiformes</taxon>
        <taxon>Anabantoidei</taxon>
        <taxon>Osphronemidae</taxon>
        <taxon>Betta</taxon>
    </lineage>
</organism>
<comment type="similarity">
    <text evidence="1">Belongs to the TCP10 family.</text>
</comment>
<dbReference type="KEGG" id="bspl:114849366"/>
<evidence type="ECO:0000313" key="4">
    <source>
        <dbReference type="Proteomes" id="UP000515150"/>
    </source>
</evidence>
<evidence type="ECO:0000256" key="2">
    <source>
        <dbReference type="SAM" id="MobiDB-lite"/>
    </source>
</evidence>
<name>A0A6P7LRF2_BETSP</name>
<keyword evidence="4" id="KW-1185">Reference proteome</keyword>
<feature type="domain" description="Centromere protein J C-terminal" evidence="3">
    <location>
        <begin position="266"/>
        <end position="300"/>
    </location>
</feature>
<dbReference type="AlphaFoldDB" id="A0A6P7LRF2"/>